<dbReference type="GO" id="GO:0061630">
    <property type="term" value="F:ubiquitin protein ligase activity"/>
    <property type="evidence" value="ECO:0007669"/>
    <property type="project" value="InterPro"/>
</dbReference>
<evidence type="ECO:0000259" key="3">
    <source>
        <dbReference type="PROSITE" id="PS50089"/>
    </source>
</evidence>
<keyword evidence="1" id="KW-0479">Metal-binding</keyword>
<keyword evidence="6" id="KW-1185">Reference proteome</keyword>
<feature type="region of interest" description="Disordered" evidence="2">
    <location>
        <begin position="50"/>
        <end position="83"/>
    </location>
</feature>
<dbReference type="InterPro" id="IPR039903">
    <property type="entry name" value="Zswim2"/>
</dbReference>
<dbReference type="InterPro" id="IPR013083">
    <property type="entry name" value="Znf_RING/FYVE/PHD"/>
</dbReference>
<gene>
    <name evidence="5" type="ORF">Glove_365g267</name>
</gene>
<dbReference type="AlphaFoldDB" id="A0A397H7J1"/>
<comment type="caution">
    <text evidence="5">The sequence shown here is derived from an EMBL/GenBank/DDBJ whole genome shotgun (WGS) entry which is preliminary data.</text>
</comment>
<reference evidence="5 6" key="1">
    <citation type="submission" date="2018-08" db="EMBL/GenBank/DDBJ databases">
        <title>Genome and evolution of the arbuscular mycorrhizal fungus Diversispora epigaea (formerly Glomus versiforme) and its bacterial endosymbionts.</title>
        <authorList>
            <person name="Sun X."/>
            <person name="Fei Z."/>
            <person name="Harrison M."/>
        </authorList>
    </citation>
    <scope>NUCLEOTIDE SEQUENCE [LARGE SCALE GENOMIC DNA]</scope>
    <source>
        <strain evidence="5 6">IT104</strain>
    </source>
</reference>
<dbReference type="PANTHER" id="PTHR21540">
    <property type="entry name" value="RING FINGER AND SWIM DOMAIN-CONTAINING PROTEIN 2"/>
    <property type="match status" value="1"/>
</dbReference>
<evidence type="ECO:0000259" key="4">
    <source>
        <dbReference type="PROSITE" id="PS50966"/>
    </source>
</evidence>
<dbReference type="InterPro" id="IPR001841">
    <property type="entry name" value="Znf_RING"/>
</dbReference>
<dbReference type="Pfam" id="PF04434">
    <property type="entry name" value="SWIM"/>
    <property type="match status" value="1"/>
</dbReference>
<feature type="compositionally biased region" description="Basic residues" evidence="2">
    <location>
        <begin position="68"/>
        <end position="83"/>
    </location>
</feature>
<evidence type="ECO:0008006" key="7">
    <source>
        <dbReference type="Google" id="ProtNLM"/>
    </source>
</evidence>
<keyword evidence="1" id="KW-0863">Zinc-finger</keyword>
<feature type="domain" description="SWIM-type" evidence="4">
    <location>
        <begin position="117"/>
        <end position="149"/>
    </location>
</feature>
<dbReference type="PANTHER" id="PTHR21540:SF0">
    <property type="entry name" value="PHD FAMILY PROTEIN"/>
    <property type="match status" value="1"/>
</dbReference>
<evidence type="ECO:0000256" key="1">
    <source>
        <dbReference type="PROSITE-ProRule" id="PRU00175"/>
    </source>
</evidence>
<evidence type="ECO:0000313" key="5">
    <source>
        <dbReference type="EMBL" id="RHZ59055.1"/>
    </source>
</evidence>
<keyword evidence="1" id="KW-0862">Zinc</keyword>
<dbReference type="InterPro" id="IPR007527">
    <property type="entry name" value="Znf_SWIM"/>
</dbReference>
<name>A0A397H7J1_9GLOM</name>
<proteinExistence type="predicted"/>
<accession>A0A397H7J1</accession>
<dbReference type="OrthoDB" id="2122982at2759"/>
<dbReference type="Proteomes" id="UP000266861">
    <property type="component" value="Unassembled WGS sequence"/>
</dbReference>
<feature type="domain" description="RING-type" evidence="3">
    <location>
        <begin position="207"/>
        <end position="255"/>
    </location>
</feature>
<dbReference type="EMBL" id="PQFF01000331">
    <property type="protein sequence ID" value="RHZ59055.1"/>
    <property type="molecule type" value="Genomic_DNA"/>
</dbReference>
<organism evidence="5 6">
    <name type="scientific">Diversispora epigaea</name>
    <dbReference type="NCBI Taxonomy" id="1348612"/>
    <lineage>
        <taxon>Eukaryota</taxon>
        <taxon>Fungi</taxon>
        <taxon>Fungi incertae sedis</taxon>
        <taxon>Mucoromycota</taxon>
        <taxon>Glomeromycotina</taxon>
        <taxon>Glomeromycetes</taxon>
        <taxon>Diversisporales</taxon>
        <taxon>Diversisporaceae</taxon>
        <taxon>Diversispora</taxon>
    </lineage>
</organism>
<protein>
    <recommendedName>
        <fullName evidence="7">SWIM-type domain-containing protein</fullName>
    </recommendedName>
</protein>
<dbReference type="GO" id="GO:0008270">
    <property type="term" value="F:zinc ion binding"/>
    <property type="evidence" value="ECO:0007669"/>
    <property type="project" value="UniProtKB-KW"/>
</dbReference>
<dbReference type="PROSITE" id="PS50089">
    <property type="entry name" value="ZF_RING_2"/>
    <property type="match status" value="1"/>
</dbReference>
<dbReference type="PROSITE" id="PS50966">
    <property type="entry name" value="ZF_SWIM"/>
    <property type="match status" value="1"/>
</dbReference>
<evidence type="ECO:0000313" key="6">
    <source>
        <dbReference type="Proteomes" id="UP000266861"/>
    </source>
</evidence>
<dbReference type="STRING" id="1348612.A0A397H7J1"/>
<evidence type="ECO:0000256" key="2">
    <source>
        <dbReference type="SAM" id="MobiDB-lite"/>
    </source>
</evidence>
<sequence length="265" mass="30504">MNYTTETNNAGPSNFNETSIYPTNTRPIMSLKMGRSKRKIDVAERNVTTLGKRKAAKDEGGSSVAKMRVTKNRRRSSASKRKRKKLREVRYIDVCNDVKINPTKWEYTVLGPTGLVYTTTIVKTVSCSCPDFLNGFHCKHILFVLLQVLKVDRNSDLVYQKALVKRELNMIFNNSPQITLPTEEDIEILKAIASRNQQKRRPIDGNCQICFETLHNHQILIWCENGCGNNIHMNCFNQWADTLPVEQKVTCVLCRTEWNYSQLRE</sequence>
<dbReference type="Gene3D" id="3.30.40.10">
    <property type="entry name" value="Zinc/RING finger domain, C3HC4 (zinc finger)"/>
    <property type="match status" value="1"/>
</dbReference>
<feature type="region of interest" description="Disordered" evidence="2">
    <location>
        <begin position="1"/>
        <end position="22"/>
    </location>
</feature>
<dbReference type="SUPFAM" id="SSF57850">
    <property type="entry name" value="RING/U-box"/>
    <property type="match status" value="1"/>
</dbReference>